<dbReference type="PANTHER" id="PTHR43818">
    <property type="entry name" value="BCDNA.GH03377"/>
    <property type="match status" value="1"/>
</dbReference>
<dbReference type="InterPro" id="IPR050463">
    <property type="entry name" value="Gfo/Idh/MocA_oxidrdct_glycsds"/>
</dbReference>
<dbReference type="SUPFAM" id="SSF51735">
    <property type="entry name" value="NAD(P)-binding Rossmann-fold domains"/>
    <property type="match status" value="1"/>
</dbReference>
<gene>
    <name evidence="4" type="ORF">PAT3040_03877</name>
</gene>
<sequence>MHGYQGLILIRQSGGRQAMKDFLCMGVIGCGDIAVSRHLPAMHASDAVRIVALCDTDLERANQLAARYEVPLATTDHRELLNDPGIDAVVICTPPWITPLLTIESLQAGKHVLCEKPMAVDLETALKVREAEQSSGCQVQVGFTYRHGPLFETLRTWIRSGQLGAPLIYRMGIFDEIWDPDGNPEHYDRIYRTMERGSPSIHDGAHVADYLNFLSDSRVEEVQSFGLRTREEFPASNYDLSVIRFANGDVAKVEIGWFMPRFPKGEFEVVGPRGIAIFDRDSRTVQLKNETITQTVQLEDDYFESCFKIQLDKFVHSIKTGEPCIPGTQAGIDSLALTKAIEKSISGKPKC</sequence>
<organism evidence="4 5">
    <name type="scientific">Paenibacillus agaridevorans</name>
    <dbReference type="NCBI Taxonomy" id="171404"/>
    <lineage>
        <taxon>Bacteria</taxon>
        <taxon>Bacillati</taxon>
        <taxon>Bacillota</taxon>
        <taxon>Bacilli</taxon>
        <taxon>Bacillales</taxon>
        <taxon>Paenibacillaceae</taxon>
        <taxon>Paenibacillus</taxon>
    </lineage>
</organism>
<dbReference type="Gene3D" id="3.40.50.720">
    <property type="entry name" value="NAD(P)-binding Rossmann-like Domain"/>
    <property type="match status" value="1"/>
</dbReference>
<dbReference type="EMBL" id="BDQX01000206">
    <property type="protein sequence ID" value="GBG09236.1"/>
    <property type="molecule type" value="Genomic_DNA"/>
</dbReference>
<dbReference type="GO" id="GO:0016491">
    <property type="term" value="F:oxidoreductase activity"/>
    <property type="evidence" value="ECO:0007669"/>
    <property type="project" value="UniProtKB-KW"/>
</dbReference>
<keyword evidence="1" id="KW-0560">Oxidoreductase</keyword>
<dbReference type="InterPro" id="IPR055170">
    <property type="entry name" value="GFO_IDH_MocA-like_dom"/>
</dbReference>
<dbReference type="PANTHER" id="PTHR43818:SF11">
    <property type="entry name" value="BCDNA.GH03377"/>
    <property type="match status" value="1"/>
</dbReference>
<dbReference type="SUPFAM" id="SSF55347">
    <property type="entry name" value="Glyceraldehyde-3-phosphate dehydrogenase-like, C-terminal domain"/>
    <property type="match status" value="1"/>
</dbReference>
<dbReference type="Pfam" id="PF01408">
    <property type="entry name" value="GFO_IDH_MocA"/>
    <property type="match status" value="1"/>
</dbReference>
<evidence type="ECO:0000256" key="1">
    <source>
        <dbReference type="ARBA" id="ARBA00023002"/>
    </source>
</evidence>
<dbReference type="Proteomes" id="UP000245202">
    <property type="component" value="Unassembled WGS sequence"/>
</dbReference>
<accession>A0A2R5ERA3</accession>
<evidence type="ECO:0000313" key="4">
    <source>
        <dbReference type="EMBL" id="GBG09236.1"/>
    </source>
</evidence>
<feature type="domain" description="Gfo/Idh/MocA-like oxidoreductase N-terminal" evidence="2">
    <location>
        <begin position="25"/>
        <end position="143"/>
    </location>
</feature>
<dbReference type="GO" id="GO:0000166">
    <property type="term" value="F:nucleotide binding"/>
    <property type="evidence" value="ECO:0007669"/>
    <property type="project" value="InterPro"/>
</dbReference>
<dbReference type="InterPro" id="IPR000683">
    <property type="entry name" value="Gfo/Idh/MocA-like_OxRdtase_N"/>
</dbReference>
<evidence type="ECO:0000259" key="3">
    <source>
        <dbReference type="Pfam" id="PF22725"/>
    </source>
</evidence>
<name>A0A2R5ERA3_9BACL</name>
<dbReference type="InterPro" id="IPR036291">
    <property type="entry name" value="NAD(P)-bd_dom_sf"/>
</dbReference>
<protein>
    <submittedName>
        <fullName evidence="4">Gfo/Idh/MocA family oxidoreductase</fullName>
    </submittedName>
</protein>
<evidence type="ECO:0000313" key="5">
    <source>
        <dbReference type="Proteomes" id="UP000245202"/>
    </source>
</evidence>
<reference evidence="4 5" key="1">
    <citation type="submission" date="2017-08" db="EMBL/GenBank/DDBJ databases">
        <title>Substantial Increase in Enzyme Production by Combined Drug-Resistance Mutations in Paenibacillus agaridevorans.</title>
        <authorList>
            <person name="Tanaka Y."/>
            <person name="Funane K."/>
            <person name="Hosaka T."/>
            <person name="Shiwa Y."/>
            <person name="Fujita N."/>
            <person name="Miyazaki T."/>
            <person name="Yoshikawa H."/>
            <person name="Murakami K."/>
            <person name="Kasahara K."/>
            <person name="Inaoka T."/>
            <person name="Hiraga Y."/>
            <person name="Ochi K."/>
        </authorList>
    </citation>
    <scope>NUCLEOTIDE SEQUENCE [LARGE SCALE GENOMIC DNA]</scope>
    <source>
        <strain evidence="4 5">T-3040</strain>
    </source>
</reference>
<proteinExistence type="predicted"/>
<dbReference type="Pfam" id="PF22725">
    <property type="entry name" value="GFO_IDH_MocA_C3"/>
    <property type="match status" value="1"/>
</dbReference>
<evidence type="ECO:0000259" key="2">
    <source>
        <dbReference type="Pfam" id="PF01408"/>
    </source>
</evidence>
<dbReference type="Gene3D" id="3.30.360.10">
    <property type="entry name" value="Dihydrodipicolinate Reductase, domain 2"/>
    <property type="match status" value="1"/>
</dbReference>
<feature type="domain" description="GFO/IDH/MocA-like oxidoreductase" evidence="3">
    <location>
        <begin position="151"/>
        <end position="275"/>
    </location>
</feature>
<comment type="caution">
    <text evidence="4">The sequence shown here is derived from an EMBL/GenBank/DDBJ whole genome shotgun (WGS) entry which is preliminary data.</text>
</comment>
<keyword evidence="5" id="KW-1185">Reference proteome</keyword>
<dbReference type="AlphaFoldDB" id="A0A2R5ERA3"/>